<evidence type="ECO:0000313" key="3">
    <source>
        <dbReference type="Proteomes" id="UP000317650"/>
    </source>
</evidence>
<feature type="compositionally biased region" description="Basic and acidic residues" evidence="1">
    <location>
        <begin position="342"/>
        <end position="353"/>
    </location>
</feature>
<dbReference type="AlphaFoldDB" id="A0A4S8K971"/>
<feature type="compositionally biased region" description="Gly residues" evidence="1">
    <location>
        <begin position="314"/>
        <end position="327"/>
    </location>
</feature>
<reference evidence="2 3" key="1">
    <citation type="journal article" date="2019" name="Nat. Plants">
        <title>Genome sequencing of Musa balbisiana reveals subgenome evolution and function divergence in polyploid bananas.</title>
        <authorList>
            <person name="Yao X."/>
        </authorList>
    </citation>
    <scope>NUCLEOTIDE SEQUENCE [LARGE SCALE GENOMIC DNA]</scope>
    <source>
        <strain evidence="3">cv. DH-PKW</strain>
        <tissue evidence="2">Leaves</tissue>
    </source>
</reference>
<sequence>MGFSVLKESNDSCVGLTTDRVHKKPVQTGPVFDGTSAAPDRITETDGSQGRSTRLAGPPFPRSKRTIFPSRPDPRKPPPHVDGELPLPDRCQPLHHPQPHPDRRYETPLDHLRQHPRRRHHFTALQTTLRHDLVRLESHSATRPVQQPQQLRPPPGIALRPHRRRHPGHRPVPRQHPPSHHHLHQELLRRISVDRLDHFAVAPAVRVDPGSGHSPEDGGGLIGLTGGAEGGDEVVESVEVGWAEAEGAHGGYNREDGAAAAKGEPVEGERVAGLPGRGAARSKGRLEDGEGGGEEDGGGGRSRNGVGEREGEKSGVGGVREGAGAEGSEGVQEVGNGGGSEGRGKEGEVGEGVRVRVRVRVGGAGEEEVRDVAVVS</sequence>
<dbReference type="EMBL" id="PYDT01000001">
    <property type="protein sequence ID" value="THU71557.1"/>
    <property type="molecule type" value="Genomic_DNA"/>
</dbReference>
<feature type="compositionally biased region" description="Basic and acidic residues" evidence="1">
    <location>
        <begin position="72"/>
        <end position="83"/>
    </location>
</feature>
<name>A0A4S8K971_MUSBA</name>
<keyword evidence="3" id="KW-1185">Reference proteome</keyword>
<evidence type="ECO:0000256" key="1">
    <source>
        <dbReference type="SAM" id="MobiDB-lite"/>
    </source>
</evidence>
<feature type="region of interest" description="Disordered" evidence="1">
    <location>
        <begin position="246"/>
        <end position="353"/>
    </location>
</feature>
<protein>
    <submittedName>
        <fullName evidence="2">Uncharacterized protein</fullName>
    </submittedName>
</protein>
<feature type="region of interest" description="Disordered" evidence="1">
    <location>
        <begin position="1"/>
        <end position="105"/>
    </location>
</feature>
<dbReference type="Proteomes" id="UP000317650">
    <property type="component" value="Chromosome 4"/>
</dbReference>
<gene>
    <name evidence="2" type="ORF">C4D60_Mb04t02680</name>
</gene>
<organism evidence="2 3">
    <name type="scientific">Musa balbisiana</name>
    <name type="common">Banana</name>
    <dbReference type="NCBI Taxonomy" id="52838"/>
    <lineage>
        <taxon>Eukaryota</taxon>
        <taxon>Viridiplantae</taxon>
        <taxon>Streptophyta</taxon>
        <taxon>Embryophyta</taxon>
        <taxon>Tracheophyta</taxon>
        <taxon>Spermatophyta</taxon>
        <taxon>Magnoliopsida</taxon>
        <taxon>Liliopsida</taxon>
        <taxon>Zingiberales</taxon>
        <taxon>Musaceae</taxon>
        <taxon>Musa</taxon>
    </lineage>
</organism>
<proteinExistence type="predicted"/>
<evidence type="ECO:0000313" key="2">
    <source>
        <dbReference type="EMBL" id="THU71557.1"/>
    </source>
</evidence>
<accession>A0A4S8K971</accession>
<comment type="caution">
    <text evidence="2">The sequence shown here is derived from an EMBL/GenBank/DDBJ whole genome shotgun (WGS) entry which is preliminary data.</text>
</comment>